<dbReference type="GO" id="GO:0016567">
    <property type="term" value="P:protein ubiquitination"/>
    <property type="evidence" value="ECO:0007669"/>
    <property type="project" value="TreeGrafter"/>
</dbReference>
<comment type="catalytic activity">
    <reaction evidence="1">
        <text>S-ubiquitinyl-[E2 ubiquitin-conjugating enzyme]-L-cysteine + [acceptor protein]-L-lysine = [E2 ubiquitin-conjugating enzyme]-L-cysteine + N(6)-ubiquitinyl-[acceptor protein]-L-lysine.</text>
        <dbReference type="EC" id="2.3.2.27"/>
    </reaction>
</comment>
<dbReference type="Pfam" id="PF13920">
    <property type="entry name" value="zf-C3HC4_3"/>
    <property type="match status" value="1"/>
</dbReference>
<evidence type="ECO:0000256" key="2">
    <source>
        <dbReference type="ARBA" id="ARBA00004906"/>
    </source>
</evidence>
<dbReference type="FunFam" id="3.30.40.10:FF:000115">
    <property type="entry name" value="probable E3 ubiquitin-protein ligase LOG2"/>
    <property type="match status" value="1"/>
</dbReference>
<dbReference type="InterPro" id="IPR045195">
    <property type="entry name" value="LOG2-like_mRING_C3HC5"/>
</dbReference>
<evidence type="ECO:0000256" key="7">
    <source>
        <dbReference type="ARBA" id="ARBA00022771"/>
    </source>
</evidence>
<keyword evidence="9" id="KW-0862">Zinc</keyword>
<evidence type="ECO:0000256" key="1">
    <source>
        <dbReference type="ARBA" id="ARBA00000900"/>
    </source>
</evidence>
<name>A0A061S626_9CHLO</name>
<dbReference type="CDD" id="cd16789">
    <property type="entry name" value="mRING-HC-C3HC5_MGRN1-like"/>
    <property type="match status" value="1"/>
</dbReference>
<evidence type="ECO:0000256" key="8">
    <source>
        <dbReference type="ARBA" id="ARBA00022786"/>
    </source>
</evidence>
<dbReference type="InterPro" id="IPR013083">
    <property type="entry name" value="Znf_RING/FYVE/PHD"/>
</dbReference>
<dbReference type="PANTHER" id="PTHR22996:SF0">
    <property type="entry name" value="RE60872P-RELATED"/>
    <property type="match status" value="1"/>
</dbReference>
<keyword evidence="5" id="KW-0519">Myristate</keyword>
<dbReference type="SUPFAM" id="SSF57850">
    <property type="entry name" value="RING/U-box"/>
    <property type="match status" value="1"/>
</dbReference>
<protein>
    <recommendedName>
        <fullName evidence="3">RING-type E3 ubiquitin transferase</fullName>
        <ecNumber evidence="3">2.3.2.27</ecNumber>
    </recommendedName>
</protein>
<sequence>MGQGYLHAPVHHIPQVPTYPTYASPNPYAGYMGHNLAQSVPQAAQNPGRGAARPDTQLQQTCTIRNAVNLKKNSLAVTPRASDPNLLDVSFKFDSSSPCSVTVFFMAKEDIANGCAIVEPGQLPGRRVMYPKGLALQYPPEGEDYPPGHALELSLHKPELLNANDGERWPLIIRLETLSDGKGGPAEGESLSSLPVGSRQPTWVQSQTTFATFTVKDDGSYGVKVQQQKIWVNGTSYELQEIYGMESSSSSSQGTTNVAEMDYGSECVICMSNRRDTTVLPCRHMCMCSECAQQLRHRTNRCPICREVVESLLHIKLKSREEAREEAKREASEERPRAEGDVPADVHAKMAAAGLQAEGACSAKEAH</sequence>
<feature type="compositionally biased region" description="Basic and acidic residues" evidence="13">
    <location>
        <begin position="319"/>
        <end position="348"/>
    </location>
</feature>
<dbReference type="InterPro" id="IPR045194">
    <property type="entry name" value="MGRN1/RNF157-like"/>
</dbReference>
<dbReference type="Gene3D" id="3.30.40.10">
    <property type="entry name" value="Zinc/RING finger domain, C3HC4 (zinc finger)"/>
    <property type="match status" value="1"/>
</dbReference>
<proteinExistence type="inferred from homology"/>
<evidence type="ECO:0000259" key="14">
    <source>
        <dbReference type="PROSITE" id="PS50089"/>
    </source>
</evidence>
<dbReference type="EC" id="2.3.2.27" evidence="3"/>
<evidence type="ECO:0000256" key="10">
    <source>
        <dbReference type="ARBA" id="ARBA00023288"/>
    </source>
</evidence>
<evidence type="ECO:0000256" key="4">
    <source>
        <dbReference type="ARBA" id="ARBA00022679"/>
    </source>
</evidence>
<reference evidence="15" key="1">
    <citation type="submission" date="2014-05" db="EMBL/GenBank/DDBJ databases">
        <title>The transcriptome of the halophilic microalga Tetraselmis sp. GSL018 isolated from the Great Salt Lake, Utah.</title>
        <authorList>
            <person name="Jinkerson R.E."/>
            <person name="D'Adamo S."/>
            <person name="Posewitz M.C."/>
        </authorList>
    </citation>
    <scope>NUCLEOTIDE SEQUENCE</scope>
    <source>
        <strain evidence="15">GSL018</strain>
    </source>
</reference>
<keyword evidence="8" id="KW-0833">Ubl conjugation pathway</keyword>
<evidence type="ECO:0000256" key="12">
    <source>
        <dbReference type="PROSITE-ProRule" id="PRU00175"/>
    </source>
</evidence>
<organism evidence="15">
    <name type="scientific">Tetraselmis sp. GSL018</name>
    <dbReference type="NCBI Taxonomy" id="582737"/>
    <lineage>
        <taxon>Eukaryota</taxon>
        <taxon>Viridiplantae</taxon>
        <taxon>Chlorophyta</taxon>
        <taxon>core chlorophytes</taxon>
        <taxon>Chlorodendrophyceae</taxon>
        <taxon>Chlorodendrales</taxon>
        <taxon>Chlorodendraceae</taxon>
        <taxon>Tetraselmis</taxon>
    </lineage>
</organism>
<gene>
    <name evidence="15" type="primary">MGRN1</name>
    <name evidence="15" type="ORF">TSPGSL018_15321</name>
</gene>
<dbReference type="Pfam" id="PF26192">
    <property type="entry name" value="RNF157-like_N"/>
    <property type="match status" value="1"/>
</dbReference>
<dbReference type="InterPro" id="IPR001841">
    <property type="entry name" value="Znf_RING"/>
</dbReference>
<dbReference type="SMART" id="SM00184">
    <property type="entry name" value="RING"/>
    <property type="match status" value="1"/>
</dbReference>
<feature type="domain" description="RING-type" evidence="14">
    <location>
        <begin position="267"/>
        <end position="306"/>
    </location>
</feature>
<evidence type="ECO:0000256" key="5">
    <source>
        <dbReference type="ARBA" id="ARBA00022707"/>
    </source>
</evidence>
<keyword evidence="10" id="KW-0449">Lipoprotein</keyword>
<evidence type="ECO:0000256" key="6">
    <source>
        <dbReference type="ARBA" id="ARBA00022723"/>
    </source>
</evidence>
<evidence type="ECO:0000256" key="11">
    <source>
        <dbReference type="ARBA" id="ARBA00025721"/>
    </source>
</evidence>
<dbReference type="AlphaFoldDB" id="A0A061S626"/>
<keyword evidence="6" id="KW-0479">Metal-binding</keyword>
<comment type="similarity">
    <text evidence="11">Belongs to the RING-type zinc finger family. LOG2 subfamily.</text>
</comment>
<keyword evidence="4" id="KW-0808">Transferase</keyword>
<dbReference type="EMBL" id="GBEZ01007072">
    <property type="protein sequence ID" value="JAC78360.1"/>
    <property type="molecule type" value="Transcribed_RNA"/>
</dbReference>
<dbReference type="PROSITE" id="PS50089">
    <property type="entry name" value="ZF_RING_2"/>
    <property type="match status" value="1"/>
</dbReference>
<dbReference type="PANTHER" id="PTHR22996">
    <property type="entry name" value="MAHOGUNIN"/>
    <property type="match status" value="1"/>
</dbReference>
<accession>A0A061S626</accession>
<evidence type="ECO:0000256" key="13">
    <source>
        <dbReference type="SAM" id="MobiDB-lite"/>
    </source>
</evidence>
<evidence type="ECO:0000313" key="15">
    <source>
        <dbReference type="EMBL" id="JAC78360.1"/>
    </source>
</evidence>
<evidence type="ECO:0000256" key="9">
    <source>
        <dbReference type="ARBA" id="ARBA00022833"/>
    </source>
</evidence>
<keyword evidence="7 12" id="KW-0863">Zinc-finger</keyword>
<feature type="region of interest" description="Disordered" evidence="13">
    <location>
        <begin position="319"/>
        <end position="349"/>
    </location>
</feature>
<dbReference type="InterPro" id="IPR058981">
    <property type="entry name" value="MGRN1/RNF157-like_N"/>
</dbReference>
<evidence type="ECO:0000256" key="3">
    <source>
        <dbReference type="ARBA" id="ARBA00012483"/>
    </source>
</evidence>
<dbReference type="GO" id="GO:0008270">
    <property type="term" value="F:zinc ion binding"/>
    <property type="evidence" value="ECO:0007669"/>
    <property type="project" value="UniProtKB-KW"/>
</dbReference>
<dbReference type="GO" id="GO:0061630">
    <property type="term" value="F:ubiquitin protein ligase activity"/>
    <property type="evidence" value="ECO:0007669"/>
    <property type="project" value="UniProtKB-EC"/>
</dbReference>
<comment type="pathway">
    <text evidence="2">Protein modification; protein ubiquitination.</text>
</comment>